<comment type="caution">
    <text evidence="1">The sequence shown here is derived from an EMBL/GenBank/DDBJ whole genome shotgun (WGS) entry which is preliminary data.</text>
</comment>
<reference evidence="1" key="1">
    <citation type="submission" date="2020-12" db="EMBL/GenBank/DDBJ databases">
        <title>Clostridium thailandense sp. nov., a novel acetogenic bacterium isolated from peat land soil in Thailand.</title>
        <authorList>
            <person name="Chaikitkaew S."/>
            <person name="Birkeland N.K."/>
        </authorList>
    </citation>
    <scope>NUCLEOTIDE SEQUENCE</scope>
    <source>
        <strain evidence="1">DSM 17425</strain>
    </source>
</reference>
<name>A0A934M6U0_9CLOT</name>
<evidence type="ECO:0000313" key="1">
    <source>
        <dbReference type="EMBL" id="MBI6874963.1"/>
    </source>
</evidence>
<gene>
    <name evidence="1" type="ORF">I6U51_20030</name>
</gene>
<accession>A0A934M6U0</accession>
<dbReference type="Proteomes" id="UP000622687">
    <property type="component" value="Unassembled WGS sequence"/>
</dbReference>
<sequence length="149" mass="16513">MKVEAYFRGIKSANDAAAKLKSKGFNNAVVDINDHYEDFNSGVKPILPGNENAPNLSRMVLNSGPYIEDPSKNPLNAASPMVSGMGGFEEITDVNYKLTMEVDENNEEQVEKMLKEMGGTLKSPNLDLPHRLEDIHLDTRDLDLNTMDT</sequence>
<proteinExistence type="predicted"/>
<dbReference type="AlphaFoldDB" id="A0A934M6U0"/>
<organism evidence="1 2">
    <name type="scientific">Clostridium aciditolerans</name>
    <dbReference type="NCBI Taxonomy" id="339861"/>
    <lineage>
        <taxon>Bacteria</taxon>
        <taxon>Bacillati</taxon>
        <taxon>Bacillota</taxon>
        <taxon>Clostridia</taxon>
        <taxon>Eubacteriales</taxon>
        <taxon>Clostridiaceae</taxon>
        <taxon>Clostridium</taxon>
    </lineage>
</organism>
<evidence type="ECO:0000313" key="2">
    <source>
        <dbReference type="Proteomes" id="UP000622687"/>
    </source>
</evidence>
<protein>
    <submittedName>
        <fullName evidence="1">Uncharacterized protein</fullName>
    </submittedName>
</protein>
<dbReference type="EMBL" id="JAEEGB010000037">
    <property type="protein sequence ID" value="MBI6874963.1"/>
    <property type="molecule type" value="Genomic_DNA"/>
</dbReference>
<dbReference type="RefSeq" id="WP_211144337.1">
    <property type="nucleotide sequence ID" value="NZ_JAEEGB010000037.1"/>
</dbReference>
<keyword evidence="2" id="KW-1185">Reference proteome</keyword>